<sequence length="188" mass="21319">MIKSIIQQDASEPTSGLYTDPVVRDCSDTFQNLLTQFRNNIVRAAYETADFSINNIFGSLLGTNISNNQKQAVIDRFLYTPESPGRPSLLDSKKQSAISLRQRVERFQGDMNASQLVIHAHLPGINDQLNIFMQGFYSIQSFYEQIDEILQNYKDQLNHGSIPIESIQEQARWLAVISADMKAFVQNV</sequence>
<keyword evidence="2" id="KW-1185">Reference proteome</keyword>
<reference evidence="1 2" key="1">
    <citation type="submission" date="2022-09" db="EMBL/GenBank/DDBJ databases">
        <authorList>
            <person name="Palmer J.M."/>
        </authorList>
    </citation>
    <scope>NUCLEOTIDE SEQUENCE [LARGE SCALE GENOMIC DNA]</scope>
    <source>
        <strain evidence="1 2">DSM 7382</strain>
    </source>
</reference>
<dbReference type="AlphaFoldDB" id="A0AAW0G025"/>
<comment type="caution">
    <text evidence="1">The sequence shown here is derived from an EMBL/GenBank/DDBJ whole genome shotgun (WGS) entry which is preliminary data.</text>
</comment>
<name>A0AAW0G025_9APHY</name>
<dbReference type="Proteomes" id="UP001385951">
    <property type="component" value="Unassembled WGS sequence"/>
</dbReference>
<evidence type="ECO:0000313" key="1">
    <source>
        <dbReference type="EMBL" id="KAK7683268.1"/>
    </source>
</evidence>
<proteinExistence type="predicted"/>
<dbReference type="EMBL" id="JASBNA010000031">
    <property type="protein sequence ID" value="KAK7683268.1"/>
    <property type="molecule type" value="Genomic_DNA"/>
</dbReference>
<organism evidence="1 2">
    <name type="scientific">Cerrena zonata</name>
    <dbReference type="NCBI Taxonomy" id="2478898"/>
    <lineage>
        <taxon>Eukaryota</taxon>
        <taxon>Fungi</taxon>
        <taxon>Dikarya</taxon>
        <taxon>Basidiomycota</taxon>
        <taxon>Agaricomycotina</taxon>
        <taxon>Agaricomycetes</taxon>
        <taxon>Polyporales</taxon>
        <taxon>Cerrenaceae</taxon>
        <taxon>Cerrena</taxon>
    </lineage>
</organism>
<evidence type="ECO:0000313" key="2">
    <source>
        <dbReference type="Proteomes" id="UP001385951"/>
    </source>
</evidence>
<protein>
    <submittedName>
        <fullName evidence="1">Uncharacterized protein</fullName>
    </submittedName>
</protein>
<accession>A0AAW0G025</accession>
<gene>
    <name evidence="1" type="ORF">QCA50_013530</name>
</gene>